<gene>
    <name evidence="5" type="ORF">GO493_00890</name>
</gene>
<dbReference type="SUPFAM" id="SSF52540">
    <property type="entry name" value="P-loop containing nucleoside triphosphate hydrolases"/>
    <property type="match status" value="1"/>
</dbReference>
<dbReference type="RefSeq" id="WP_157304180.1">
    <property type="nucleotide sequence ID" value="NZ_WRXN01000001.1"/>
</dbReference>
<dbReference type="AlphaFoldDB" id="A0A7K1TXH6"/>
<name>A0A7K1TXH6_9BACT</name>
<comment type="similarity">
    <text evidence="1">Belongs to the polyphosphate kinase 2 (PPK2) family. Class I subfamily.</text>
</comment>
<dbReference type="InterPro" id="IPR022300">
    <property type="entry name" value="PPK2-rel_1"/>
</dbReference>
<dbReference type="GO" id="GO:0008976">
    <property type="term" value="F:polyphosphate kinase activity"/>
    <property type="evidence" value="ECO:0007669"/>
    <property type="project" value="InterPro"/>
</dbReference>
<dbReference type="GO" id="GO:0006797">
    <property type="term" value="P:polyphosphate metabolic process"/>
    <property type="evidence" value="ECO:0007669"/>
    <property type="project" value="InterPro"/>
</dbReference>
<evidence type="ECO:0000256" key="2">
    <source>
        <dbReference type="ARBA" id="ARBA00022679"/>
    </source>
</evidence>
<comment type="caution">
    <text evidence="5">The sequence shown here is derived from an EMBL/GenBank/DDBJ whole genome shotgun (WGS) entry which is preliminary data.</text>
</comment>
<dbReference type="PIRSF" id="PIRSF028756">
    <property type="entry name" value="PPK2_prd"/>
    <property type="match status" value="1"/>
</dbReference>
<dbReference type="Pfam" id="PF03976">
    <property type="entry name" value="PPK2"/>
    <property type="match status" value="1"/>
</dbReference>
<protein>
    <submittedName>
        <fullName evidence="5">Polyphosphate kinase</fullName>
    </submittedName>
</protein>
<evidence type="ECO:0000313" key="5">
    <source>
        <dbReference type="EMBL" id="MVT06798.1"/>
    </source>
</evidence>
<feature type="domain" description="Polyphosphate kinase-2-related" evidence="4">
    <location>
        <begin position="17"/>
        <end position="239"/>
    </location>
</feature>
<evidence type="ECO:0000256" key="3">
    <source>
        <dbReference type="ARBA" id="ARBA00022777"/>
    </source>
</evidence>
<evidence type="ECO:0000259" key="4">
    <source>
        <dbReference type="Pfam" id="PF03976"/>
    </source>
</evidence>
<dbReference type="InterPro" id="IPR022488">
    <property type="entry name" value="PPK2-related"/>
</dbReference>
<dbReference type="Proteomes" id="UP000461730">
    <property type="component" value="Unassembled WGS sequence"/>
</dbReference>
<dbReference type="PANTHER" id="PTHR34383:SF3">
    <property type="entry name" value="POLYPHOSPHATE:AMP PHOSPHOTRANSFERASE"/>
    <property type="match status" value="1"/>
</dbReference>
<dbReference type="InterPro" id="IPR016898">
    <property type="entry name" value="Polyphosphate_phosphotransfera"/>
</dbReference>
<reference evidence="5 6" key="1">
    <citation type="submission" date="2019-12" db="EMBL/GenBank/DDBJ databases">
        <title>Chitinophaga sp. strain ysch24 (GDMCC 1.1355), whole genome shotgun sequence.</title>
        <authorList>
            <person name="Zhang X."/>
        </authorList>
    </citation>
    <scope>NUCLEOTIDE SEQUENCE [LARGE SCALE GENOMIC DNA]</scope>
    <source>
        <strain evidence="6">ysch24</strain>
    </source>
</reference>
<evidence type="ECO:0000256" key="1">
    <source>
        <dbReference type="ARBA" id="ARBA00009924"/>
    </source>
</evidence>
<dbReference type="NCBIfam" id="TIGR03709">
    <property type="entry name" value="PPK2_rel_1"/>
    <property type="match status" value="1"/>
</dbReference>
<evidence type="ECO:0000313" key="6">
    <source>
        <dbReference type="Proteomes" id="UP000461730"/>
    </source>
</evidence>
<keyword evidence="6" id="KW-1185">Reference proteome</keyword>
<sequence>MNKIKLSSISTDAPKDISKEETKEITKQLLKELDELQNLLYAEHKHSLLVIVQGMDASGKDGLIRKVIGSMNPYGVTIQSYKAPTAEEMDHDFLWRIHRCAPAKGAVQVFNRSHYEDILIQRVHKWIDDKTAQKRMKAINHFEWLLTEHNNTTILKFYLHVSQEEQAARLKERTEDPKKMWKYNAKDLTEAKLWKEYMEMYEDAFENCNDIPWIIVPADRNWYKEYVVAKTLVETLRSLDMEYPVLNK</sequence>
<keyword evidence="2" id="KW-0808">Transferase</keyword>
<dbReference type="EMBL" id="WRXN01000001">
    <property type="protein sequence ID" value="MVT06798.1"/>
    <property type="molecule type" value="Genomic_DNA"/>
</dbReference>
<proteinExistence type="inferred from homology"/>
<keyword evidence="3 5" id="KW-0418">Kinase</keyword>
<dbReference type="Gene3D" id="3.40.50.300">
    <property type="entry name" value="P-loop containing nucleotide triphosphate hydrolases"/>
    <property type="match status" value="1"/>
</dbReference>
<organism evidence="5 6">
    <name type="scientific">Chitinophaga tropicalis</name>
    <dbReference type="NCBI Taxonomy" id="2683588"/>
    <lineage>
        <taxon>Bacteria</taxon>
        <taxon>Pseudomonadati</taxon>
        <taxon>Bacteroidota</taxon>
        <taxon>Chitinophagia</taxon>
        <taxon>Chitinophagales</taxon>
        <taxon>Chitinophagaceae</taxon>
        <taxon>Chitinophaga</taxon>
    </lineage>
</organism>
<accession>A0A7K1TXH6</accession>
<dbReference type="PANTHER" id="PTHR34383">
    <property type="entry name" value="POLYPHOSPHATE:AMP PHOSPHOTRANSFERASE-RELATED"/>
    <property type="match status" value="1"/>
</dbReference>
<dbReference type="InterPro" id="IPR027417">
    <property type="entry name" value="P-loop_NTPase"/>
</dbReference>